<dbReference type="SUPFAM" id="SSF46785">
    <property type="entry name" value="Winged helix' DNA-binding domain"/>
    <property type="match status" value="1"/>
</dbReference>
<dbReference type="InterPro" id="IPR039422">
    <property type="entry name" value="MarR/SlyA-like"/>
</dbReference>
<dbReference type="PANTHER" id="PTHR33164:SF43">
    <property type="entry name" value="HTH-TYPE TRANSCRIPTIONAL REPRESSOR YETL"/>
    <property type="match status" value="1"/>
</dbReference>
<dbReference type="Gene3D" id="1.10.10.10">
    <property type="entry name" value="Winged helix-like DNA-binding domain superfamily/Winged helix DNA-binding domain"/>
    <property type="match status" value="1"/>
</dbReference>
<proteinExistence type="predicted"/>
<dbReference type="GO" id="GO:0006950">
    <property type="term" value="P:response to stress"/>
    <property type="evidence" value="ECO:0007669"/>
    <property type="project" value="TreeGrafter"/>
</dbReference>
<dbReference type="EMBL" id="PDNW01000001">
    <property type="protein sequence ID" value="PLC51754.1"/>
    <property type="molecule type" value="Genomic_DNA"/>
</dbReference>
<evidence type="ECO:0000313" key="2">
    <source>
        <dbReference type="EMBL" id="PLC51754.1"/>
    </source>
</evidence>
<dbReference type="Pfam" id="PF01047">
    <property type="entry name" value="MarR"/>
    <property type="match status" value="1"/>
</dbReference>
<evidence type="ECO:0000259" key="1">
    <source>
        <dbReference type="PROSITE" id="PS50995"/>
    </source>
</evidence>
<dbReference type="GO" id="GO:0003700">
    <property type="term" value="F:DNA-binding transcription factor activity"/>
    <property type="evidence" value="ECO:0007669"/>
    <property type="project" value="InterPro"/>
</dbReference>
<dbReference type="OrthoDB" id="1467380at2"/>
<accession>A0A2N4U9Q8</accession>
<dbReference type="PRINTS" id="PR00598">
    <property type="entry name" value="HTHMARR"/>
</dbReference>
<dbReference type="PROSITE" id="PS50995">
    <property type="entry name" value="HTH_MARR_2"/>
    <property type="match status" value="1"/>
</dbReference>
<dbReference type="InterPro" id="IPR011991">
    <property type="entry name" value="ArsR-like_HTH"/>
</dbReference>
<feature type="domain" description="HTH marR-type" evidence="1">
    <location>
        <begin position="6"/>
        <end position="135"/>
    </location>
</feature>
<dbReference type="PANTHER" id="PTHR33164">
    <property type="entry name" value="TRANSCRIPTIONAL REGULATOR, MARR FAMILY"/>
    <property type="match status" value="1"/>
</dbReference>
<dbReference type="SMART" id="SM00347">
    <property type="entry name" value="HTH_MARR"/>
    <property type="match status" value="1"/>
</dbReference>
<evidence type="ECO:0000313" key="3">
    <source>
        <dbReference type="Proteomes" id="UP000234190"/>
    </source>
</evidence>
<name>A0A2N4U9Q8_9BURK</name>
<dbReference type="CDD" id="cd00090">
    <property type="entry name" value="HTH_ARSR"/>
    <property type="match status" value="1"/>
</dbReference>
<organism evidence="2 3">
    <name type="scientific">Pollutimonas subterranea</name>
    <dbReference type="NCBI Taxonomy" id="2045210"/>
    <lineage>
        <taxon>Bacteria</taxon>
        <taxon>Pseudomonadati</taxon>
        <taxon>Pseudomonadota</taxon>
        <taxon>Betaproteobacteria</taxon>
        <taxon>Burkholderiales</taxon>
        <taxon>Alcaligenaceae</taxon>
        <taxon>Pollutimonas</taxon>
    </lineage>
</organism>
<gene>
    <name evidence="2" type="ORF">CR159_01645</name>
</gene>
<dbReference type="InterPro" id="IPR000835">
    <property type="entry name" value="HTH_MarR-typ"/>
</dbReference>
<dbReference type="Proteomes" id="UP000234190">
    <property type="component" value="Unassembled WGS sequence"/>
</dbReference>
<protein>
    <submittedName>
        <fullName evidence="2">MarR family transcriptional regulator</fullName>
    </submittedName>
</protein>
<sequence length="150" mass="16758">MSDVPQLHVMQQLGRTYRALMSAFEANIGHSMPRWRILLHLHQCGEASQKQLAHALRIDPAALTRQIKVIENKGWIERHNDAQDNRLTNVALTAAGTEVVEQAMPKRSAFIERALCDLSPEDMQALGAMLNVLEQRLRQEAASAAVDPKS</sequence>
<dbReference type="InterPro" id="IPR036388">
    <property type="entry name" value="WH-like_DNA-bd_sf"/>
</dbReference>
<comment type="caution">
    <text evidence="2">The sequence shown here is derived from an EMBL/GenBank/DDBJ whole genome shotgun (WGS) entry which is preliminary data.</text>
</comment>
<dbReference type="InterPro" id="IPR036390">
    <property type="entry name" value="WH_DNA-bd_sf"/>
</dbReference>
<dbReference type="RefSeq" id="WP_102072241.1">
    <property type="nucleotide sequence ID" value="NZ_PDNW01000001.1"/>
</dbReference>
<dbReference type="AlphaFoldDB" id="A0A2N4U9Q8"/>
<reference evidence="2 3" key="1">
    <citation type="submission" date="2017-10" db="EMBL/GenBank/DDBJ databases">
        <title>Two draft genome sequences of Pusillimonas sp. strains isolated from a nitrate- and radionuclide-contaminated groundwater in Russia.</title>
        <authorList>
            <person name="Grouzdev D.S."/>
            <person name="Tourova T.P."/>
            <person name="Goeva M.A."/>
            <person name="Babich T.L."/>
            <person name="Sokolova D.S."/>
            <person name="Abdullin R."/>
            <person name="Poltaraus A.B."/>
            <person name="Toshchakov S.V."/>
            <person name="Nazina T.N."/>
        </authorList>
    </citation>
    <scope>NUCLEOTIDE SEQUENCE [LARGE SCALE GENOMIC DNA]</scope>
    <source>
        <strain evidence="2 3">JR1/69-3-13</strain>
    </source>
</reference>
<keyword evidence="3" id="KW-1185">Reference proteome</keyword>